<organism evidence="5 6">
    <name type="scientific">Babesia divergens</name>
    <dbReference type="NCBI Taxonomy" id="32595"/>
    <lineage>
        <taxon>Eukaryota</taxon>
        <taxon>Sar</taxon>
        <taxon>Alveolata</taxon>
        <taxon>Apicomplexa</taxon>
        <taxon>Aconoidasida</taxon>
        <taxon>Piroplasmida</taxon>
        <taxon>Babesiidae</taxon>
        <taxon>Babesia</taxon>
    </lineage>
</organism>
<feature type="region of interest" description="Disordered" evidence="3">
    <location>
        <begin position="1"/>
        <end position="22"/>
    </location>
</feature>
<proteinExistence type="predicted"/>
<name>A0AAD9GDB9_BABDI</name>
<dbReference type="PROSITE" id="PS50102">
    <property type="entry name" value="RRM"/>
    <property type="match status" value="2"/>
</dbReference>
<dbReference type="EMBL" id="JAHBMH010000044">
    <property type="protein sequence ID" value="KAK1936319.1"/>
    <property type="molecule type" value="Genomic_DNA"/>
</dbReference>
<dbReference type="GO" id="GO:0003723">
    <property type="term" value="F:RNA binding"/>
    <property type="evidence" value="ECO:0007669"/>
    <property type="project" value="UniProtKB-UniRule"/>
</dbReference>
<evidence type="ECO:0000313" key="6">
    <source>
        <dbReference type="Proteomes" id="UP001195914"/>
    </source>
</evidence>
<dbReference type="InterPro" id="IPR000504">
    <property type="entry name" value="RRM_dom"/>
</dbReference>
<dbReference type="SUPFAM" id="SSF54928">
    <property type="entry name" value="RNA-binding domain, RBD"/>
    <property type="match status" value="2"/>
</dbReference>
<dbReference type="SMART" id="SM00360">
    <property type="entry name" value="RRM"/>
    <property type="match status" value="2"/>
</dbReference>
<comment type="caution">
    <text evidence="5">The sequence shown here is derived from an EMBL/GenBank/DDBJ whole genome shotgun (WGS) entry which is preliminary data.</text>
</comment>
<gene>
    <name evidence="5" type="ORF">X943_002739</name>
</gene>
<feature type="domain" description="RRM" evidence="4">
    <location>
        <begin position="286"/>
        <end position="364"/>
    </location>
</feature>
<feature type="domain" description="RRM" evidence="4">
    <location>
        <begin position="89"/>
        <end position="167"/>
    </location>
</feature>
<dbReference type="AlphaFoldDB" id="A0AAD9GDB9"/>
<evidence type="ECO:0000256" key="2">
    <source>
        <dbReference type="PROSITE-ProRule" id="PRU00176"/>
    </source>
</evidence>
<evidence type="ECO:0000259" key="4">
    <source>
        <dbReference type="PROSITE" id="PS50102"/>
    </source>
</evidence>
<reference evidence="5" key="1">
    <citation type="journal article" date="2014" name="Nucleic Acids Res.">
        <title>The evolutionary dynamics of variant antigen genes in Babesia reveal a history of genomic innovation underlying host-parasite interaction.</title>
        <authorList>
            <person name="Jackson A.P."/>
            <person name="Otto T.D."/>
            <person name="Darby A."/>
            <person name="Ramaprasad A."/>
            <person name="Xia D."/>
            <person name="Echaide I.E."/>
            <person name="Farber M."/>
            <person name="Gahlot S."/>
            <person name="Gamble J."/>
            <person name="Gupta D."/>
            <person name="Gupta Y."/>
            <person name="Jackson L."/>
            <person name="Malandrin L."/>
            <person name="Malas T.B."/>
            <person name="Moussa E."/>
            <person name="Nair M."/>
            <person name="Reid A.J."/>
            <person name="Sanders M."/>
            <person name="Sharma J."/>
            <person name="Tracey A."/>
            <person name="Quail M.A."/>
            <person name="Weir W."/>
            <person name="Wastling J.M."/>
            <person name="Hall N."/>
            <person name="Willadsen P."/>
            <person name="Lingelbach K."/>
            <person name="Shiels B."/>
            <person name="Tait A."/>
            <person name="Berriman M."/>
            <person name="Allred D.R."/>
            <person name="Pain A."/>
        </authorList>
    </citation>
    <scope>NUCLEOTIDE SEQUENCE</scope>
    <source>
        <strain evidence="5">1802A</strain>
    </source>
</reference>
<reference evidence="5" key="2">
    <citation type="submission" date="2021-05" db="EMBL/GenBank/DDBJ databases">
        <authorList>
            <person name="Pain A."/>
        </authorList>
    </citation>
    <scope>NUCLEOTIDE SEQUENCE</scope>
    <source>
        <strain evidence="5">1802A</strain>
    </source>
</reference>
<dbReference type="InterPro" id="IPR052462">
    <property type="entry name" value="SLIRP/GR-RBP-like"/>
</dbReference>
<evidence type="ECO:0000256" key="3">
    <source>
        <dbReference type="SAM" id="MobiDB-lite"/>
    </source>
</evidence>
<keyword evidence="6" id="KW-1185">Reference proteome</keyword>
<sequence>MLYGLDNGSVPSASDTSKDVEGIKPVGGEVQTDHEAVNRTTHLISGINERNVLQMEHHQYAYPRGDLKQFYPYSDGNNTNFDGDRITAFRIFVSKLAYEATREDLEGYFKQFGNVTDTHIPRQPGNPALNKGYGFVSFDNEVDVIRVLQIPSHIILGREVMLDRATGQIYHNNPKGSEDLTDRCRDMYPRCRRRYDNSVPIDDRYYRRERDDHYRYYSYGSERGGYNSPICYSRSYSTYSGFDPHKPVNYVFSGSMRSHRYADMNYDDRYRSRATVSPKPRVRPVPKLFIGRLGPEITVNVLRSYFSQFGEIVDAYIPRDSYTQKSKGFGFLTYAHKDSIHAVMHPNMKHHLGGREIVVDYADMGSHRNR</sequence>
<dbReference type="Proteomes" id="UP001195914">
    <property type="component" value="Unassembled WGS sequence"/>
</dbReference>
<dbReference type="PANTHER" id="PTHR48027">
    <property type="entry name" value="HETEROGENEOUS NUCLEAR RIBONUCLEOPROTEIN 87F-RELATED"/>
    <property type="match status" value="1"/>
</dbReference>
<evidence type="ECO:0000256" key="1">
    <source>
        <dbReference type="ARBA" id="ARBA00022884"/>
    </source>
</evidence>
<dbReference type="Gene3D" id="3.30.70.330">
    <property type="match status" value="2"/>
</dbReference>
<evidence type="ECO:0000313" key="5">
    <source>
        <dbReference type="EMBL" id="KAK1936319.1"/>
    </source>
</evidence>
<dbReference type="InterPro" id="IPR012677">
    <property type="entry name" value="Nucleotide-bd_a/b_plait_sf"/>
</dbReference>
<dbReference type="InterPro" id="IPR035979">
    <property type="entry name" value="RBD_domain_sf"/>
</dbReference>
<protein>
    <submittedName>
        <fullName evidence="5">RNA recognition motif domain containing protein</fullName>
    </submittedName>
</protein>
<keyword evidence="1 2" id="KW-0694">RNA-binding</keyword>
<accession>A0AAD9GDB9</accession>
<dbReference type="Pfam" id="PF00076">
    <property type="entry name" value="RRM_1"/>
    <property type="match status" value="2"/>
</dbReference>